<dbReference type="InterPro" id="IPR029479">
    <property type="entry name" value="Nitroreductase"/>
</dbReference>
<protein>
    <submittedName>
        <fullName evidence="4">Oxidoreductase</fullName>
    </submittedName>
</protein>
<dbReference type="SUPFAM" id="SSF55469">
    <property type="entry name" value="FMN-dependent nitroreductase-like"/>
    <property type="match status" value="1"/>
</dbReference>
<organism evidence="4 5">
    <name type="scientific">Kitasatospora phosalacinea</name>
    <dbReference type="NCBI Taxonomy" id="2065"/>
    <lineage>
        <taxon>Bacteria</taxon>
        <taxon>Bacillati</taxon>
        <taxon>Actinomycetota</taxon>
        <taxon>Actinomycetes</taxon>
        <taxon>Kitasatosporales</taxon>
        <taxon>Streptomycetaceae</taxon>
        <taxon>Kitasatospora</taxon>
    </lineage>
</organism>
<feature type="domain" description="Nitroreductase" evidence="3">
    <location>
        <begin position="20"/>
        <end position="188"/>
    </location>
</feature>
<comment type="caution">
    <text evidence="4">The sequence shown here is derived from an EMBL/GenBank/DDBJ whole genome shotgun (WGS) entry which is preliminary data.</text>
</comment>
<dbReference type="Gene3D" id="3.40.109.10">
    <property type="entry name" value="NADH Oxidase"/>
    <property type="match status" value="1"/>
</dbReference>
<keyword evidence="2" id="KW-0560">Oxidoreductase</keyword>
<sequence length="216" mass="23672">MSAALDAPQLTCEELLTTTRAVRRGLDLDRPVPLEVVKDCLRIALQAPNGSNRQDWRWIVLADPDRRAEVAAVYRAAFHRRFPARPDRPAPTARSVVGAGRELAEKLHRVPVLLLPCLELGERRLTADNQAGVWASLAPATWSFMLAARTRGLGTVLTTVHLDAEAEVAALLGLPPGVRQGGLLPVAYARKTRFRPGPRRPLDEVLHLDGWNGARG</sequence>
<dbReference type="CDD" id="cd02062">
    <property type="entry name" value="Nitro_FMN_reductase"/>
    <property type="match status" value="1"/>
</dbReference>
<dbReference type="RefSeq" id="WP_285733319.1">
    <property type="nucleotide sequence ID" value="NZ_BSSA01000001.1"/>
</dbReference>
<evidence type="ECO:0000313" key="4">
    <source>
        <dbReference type="EMBL" id="GLW68387.1"/>
    </source>
</evidence>
<dbReference type="Pfam" id="PF00881">
    <property type="entry name" value="Nitroreductase"/>
    <property type="match status" value="1"/>
</dbReference>
<dbReference type="PANTHER" id="PTHR43673:SF10">
    <property type="entry name" value="NADH DEHYDROGENASE_NAD(P)H NITROREDUCTASE XCC3605-RELATED"/>
    <property type="match status" value="1"/>
</dbReference>
<accession>A0A9W6V0M2</accession>
<dbReference type="PANTHER" id="PTHR43673">
    <property type="entry name" value="NAD(P)H NITROREDUCTASE YDGI-RELATED"/>
    <property type="match status" value="1"/>
</dbReference>
<proteinExistence type="inferred from homology"/>
<name>A0A9W6V0M2_9ACTN</name>
<dbReference type="GO" id="GO:0016491">
    <property type="term" value="F:oxidoreductase activity"/>
    <property type="evidence" value="ECO:0007669"/>
    <property type="project" value="UniProtKB-KW"/>
</dbReference>
<evidence type="ECO:0000313" key="5">
    <source>
        <dbReference type="Proteomes" id="UP001165041"/>
    </source>
</evidence>
<comment type="similarity">
    <text evidence="1">Belongs to the nitroreductase family.</text>
</comment>
<evidence type="ECO:0000256" key="1">
    <source>
        <dbReference type="ARBA" id="ARBA00007118"/>
    </source>
</evidence>
<dbReference type="Proteomes" id="UP001165041">
    <property type="component" value="Unassembled WGS sequence"/>
</dbReference>
<dbReference type="InterPro" id="IPR000415">
    <property type="entry name" value="Nitroreductase-like"/>
</dbReference>
<gene>
    <name evidence="4" type="ORF">Kpho02_06860</name>
</gene>
<dbReference type="AlphaFoldDB" id="A0A9W6V0M2"/>
<evidence type="ECO:0000259" key="3">
    <source>
        <dbReference type="Pfam" id="PF00881"/>
    </source>
</evidence>
<dbReference type="EMBL" id="BSSA01000001">
    <property type="protein sequence ID" value="GLW68387.1"/>
    <property type="molecule type" value="Genomic_DNA"/>
</dbReference>
<evidence type="ECO:0000256" key="2">
    <source>
        <dbReference type="ARBA" id="ARBA00023002"/>
    </source>
</evidence>
<reference evidence="4" key="1">
    <citation type="submission" date="2023-02" db="EMBL/GenBank/DDBJ databases">
        <title>Kitasatospora phosalacinea NBRC 14627.</title>
        <authorList>
            <person name="Ichikawa N."/>
            <person name="Sato H."/>
            <person name="Tonouchi N."/>
        </authorList>
    </citation>
    <scope>NUCLEOTIDE SEQUENCE</scope>
    <source>
        <strain evidence="4">NBRC 14627</strain>
    </source>
</reference>